<keyword evidence="2" id="KW-0677">Repeat</keyword>
<feature type="repeat" description="WD" evidence="3">
    <location>
        <begin position="35"/>
        <end position="76"/>
    </location>
</feature>
<dbReference type="PANTHER" id="PTHR22847">
    <property type="entry name" value="WD40 REPEAT PROTEIN"/>
    <property type="match status" value="1"/>
</dbReference>
<dbReference type="InterPro" id="IPR036322">
    <property type="entry name" value="WD40_repeat_dom_sf"/>
</dbReference>
<dbReference type="InterPro" id="IPR001680">
    <property type="entry name" value="WD40_rpt"/>
</dbReference>
<proteinExistence type="predicted"/>
<reference evidence="4 5" key="1">
    <citation type="submission" date="2020-10" db="EMBL/GenBank/DDBJ databases">
        <title>Connecting structure to function with the recovery of over 1000 high-quality activated sludge metagenome-assembled genomes encoding full-length rRNA genes using long-read sequencing.</title>
        <authorList>
            <person name="Singleton C.M."/>
            <person name="Petriglieri F."/>
            <person name="Kristensen J.M."/>
            <person name="Kirkegaard R.H."/>
            <person name="Michaelsen T.Y."/>
            <person name="Andersen M.H."/>
            <person name="Karst S.M."/>
            <person name="Dueholm M.S."/>
            <person name="Nielsen P.H."/>
            <person name="Albertsen M."/>
        </authorList>
    </citation>
    <scope>NUCLEOTIDE SEQUENCE [LARGE SCALE GENOMIC DNA]</scope>
    <source>
        <strain evidence="4">Ribe_18-Q3-R11-54_BAT3C.373</strain>
    </source>
</reference>
<keyword evidence="1 3" id="KW-0853">WD repeat</keyword>
<dbReference type="PANTHER" id="PTHR22847:SF637">
    <property type="entry name" value="WD REPEAT DOMAIN 5B"/>
    <property type="match status" value="1"/>
</dbReference>
<accession>A0A9D7S7W3</accession>
<dbReference type="Proteomes" id="UP000808349">
    <property type="component" value="Unassembled WGS sequence"/>
</dbReference>
<dbReference type="InterPro" id="IPR019775">
    <property type="entry name" value="WD40_repeat_CS"/>
</dbReference>
<evidence type="ECO:0000313" key="5">
    <source>
        <dbReference type="Proteomes" id="UP000808349"/>
    </source>
</evidence>
<dbReference type="InterPro" id="IPR015943">
    <property type="entry name" value="WD40/YVTN_repeat-like_dom_sf"/>
</dbReference>
<evidence type="ECO:0000256" key="3">
    <source>
        <dbReference type="PROSITE-ProRule" id="PRU00221"/>
    </source>
</evidence>
<sequence>MSLVFLSDSILFTGNMNGLIQKWNAFNGKLIDTYGQPNGDKINTISKSKDQKFIASGSDAGIIKIWNINDKSSIELLGHTTKILSVNFSKIKKDDRELLISGSEDGTSKIWDISTGKELITMFSIDSLDWAVVAPDGLFDASSGAMELMHYTVGLEVVELDQVKSKFYQPGLLRMKLGHEKLVPLVESDIHSFELYPSFQAQIIEDHLNINIDSKTEGSKKLSLYVGVKLLDDNINPNGLTELKNVDLLKYSKWFAEDTNIISLVSYNKDESLKSQSYRLVYRYTSGSKSGSGEINPNEKSSFKGIADLYALIVGTSNYSGEISRLVFPDKDAASMAQGVKEIGKRLFGKVYLNLLSTASQNKDSISTRENIEKVIKVFANNAKERCFVNLFFWAWLYIQ</sequence>
<dbReference type="SUPFAM" id="SSF50978">
    <property type="entry name" value="WD40 repeat-like"/>
    <property type="match status" value="1"/>
</dbReference>
<dbReference type="PROSITE" id="PS50082">
    <property type="entry name" value="WD_REPEATS_2"/>
    <property type="match status" value="2"/>
</dbReference>
<dbReference type="Gene3D" id="2.130.10.10">
    <property type="entry name" value="YVTN repeat-like/Quinoprotein amine dehydrogenase"/>
    <property type="match status" value="1"/>
</dbReference>
<gene>
    <name evidence="4" type="ORF">IPO85_08685</name>
</gene>
<name>A0A9D7S7W3_9BACT</name>
<dbReference type="EMBL" id="JADKFW010000005">
    <property type="protein sequence ID" value="MBK9717572.1"/>
    <property type="molecule type" value="Genomic_DNA"/>
</dbReference>
<dbReference type="AlphaFoldDB" id="A0A9D7S7W3"/>
<dbReference type="PROSITE" id="PS50294">
    <property type="entry name" value="WD_REPEATS_REGION"/>
    <property type="match status" value="1"/>
</dbReference>
<dbReference type="PROSITE" id="PS00678">
    <property type="entry name" value="WD_REPEATS_1"/>
    <property type="match status" value="1"/>
</dbReference>
<dbReference type="SMART" id="SM00320">
    <property type="entry name" value="WD40"/>
    <property type="match status" value="2"/>
</dbReference>
<evidence type="ECO:0008006" key="6">
    <source>
        <dbReference type="Google" id="ProtNLM"/>
    </source>
</evidence>
<organism evidence="4 5">
    <name type="scientific">Candidatus Defluviibacterium haderslevense</name>
    <dbReference type="NCBI Taxonomy" id="2981993"/>
    <lineage>
        <taxon>Bacteria</taxon>
        <taxon>Pseudomonadati</taxon>
        <taxon>Bacteroidota</taxon>
        <taxon>Saprospiria</taxon>
        <taxon>Saprospirales</taxon>
        <taxon>Saprospiraceae</taxon>
        <taxon>Candidatus Defluviibacterium</taxon>
    </lineage>
</organism>
<protein>
    <recommendedName>
        <fullName evidence="6">WD40 repeat domain-containing protein</fullName>
    </recommendedName>
</protein>
<dbReference type="GO" id="GO:0042393">
    <property type="term" value="F:histone binding"/>
    <property type="evidence" value="ECO:0007669"/>
    <property type="project" value="TreeGrafter"/>
</dbReference>
<feature type="repeat" description="WD" evidence="3">
    <location>
        <begin position="76"/>
        <end position="121"/>
    </location>
</feature>
<evidence type="ECO:0000313" key="4">
    <source>
        <dbReference type="EMBL" id="MBK9717572.1"/>
    </source>
</evidence>
<comment type="caution">
    <text evidence="4">The sequence shown here is derived from an EMBL/GenBank/DDBJ whole genome shotgun (WGS) entry which is preliminary data.</text>
</comment>
<dbReference type="Pfam" id="PF00400">
    <property type="entry name" value="WD40"/>
    <property type="match status" value="2"/>
</dbReference>
<evidence type="ECO:0000256" key="1">
    <source>
        <dbReference type="ARBA" id="ARBA00022574"/>
    </source>
</evidence>
<evidence type="ECO:0000256" key="2">
    <source>
        <dbReference type="ARBA" id="ARBA00022737"/>
    </source>
</evidence>